<comment type="similarity">
    <text evidence="3 11">Belongs to the histone-like Alba family.</text>
</comment>
<evidence type="ECO:0000256" key="11">
    <source>
        <dbReference type="PIRNR" id="PIRNR036572"/>
    </source>
</evidence>
<comment type="subcellular location">
    <subcellularLocation>
        <location evidence="1">Cytoplasmic granule</location>
    </subcellularLocation>
    <subcellularLocation>
        <location evidence="2 11">Nucleus</location>
        <location evidence="2 11">Nucleolus</location>
    </subcellularLocation>
</comment>
<feature type="compositionally biased region" description="Basic residues" evidence="12">
    <location>
        <begin position="12"/>
        <end position="24"/>
    </location>
</feature>
<dbReference type="STRING" id="7370.A0A1I8M0T2"/>
<dbReference type="PANTHER" id="PTHR15314:SF1">
    <property type="entry name" value="RIBONUCLEASE P PROTEIN SUBUNIT P20"/>
    <property type="match status" value="1"/>
</dbReference>
<evidence type="ECO:0000313" key="14">
    <source>
        <dbReference type="Proteomes" id="UP001652621"/>
    </source>
</evidence>
<evidence type="ECO:0000256" key="6">
    <source>
        <dbReference type="ARBA" id="ARBA00022694"/>
    </source>
</evidence>
<dbReference type="GO" id="GO:0004526">
    <property type="term" value="F:ribonuclease P activity"/>
    <property type="evidence" value="ECO:0007669"/>
    <property type="project" value="UniProtKB-UniRule"/>
</dbReference>
<dbReference type="Proteomes" id="UP001652621">
    <property type="component" value="Unplaced"/>
</dbReference>
<accession>A0A1I8M0T2</accession>
<gene>
    <name evidence="13" type="primary">101901611</name>
    <name evidence="15" type="synonym">LOC101901611</name>
</gene>
<dbReference type="InterPro" id="IPR036882">
    <property type="entry name" value="Alba-like_dom_sf"/>
</dbReference>
<organism evidence="13">
    <name type="scientific">Musca domestica</name>
    <name type="common">House fly</name>
    <dbReference type="NCBI Taxonomy" id="7370"/>
    <lineage>
        <taxon>Eukaryota</taxon>
        <taxon>Metazoa</taxon>
        <taxon>Ecdysozoa</taxon>
        <taxon>Arthropoda</taxon>
        <taxon>Hexapoda</taxon>
        <taxon>Insecta</taxon>
        <taxon>Pterygota</taxon>
        <taxon>Neoptera</taxon>
        <taxon>Endopterygota</taxon>
        <taxon>Diptera</taxon>
        <taxon>Brachycera</taxon>
        <taxon>Muscomorpha</taxon>
        <taxon>Muscoidea</taxon>
        <taxon>Muscidae</taxon>
        <taxon>Musca</taxon>
    </lineage>
</organism>
<evidence type="ECO:0000256" key="3">
    <source>
        <dbReference type="ARBA" id="ARBA00008018"/>
    </source>
</evidence>
<evidence type="ECO:0000256" key="5">
    <source>
        <dbReference type="ARBA" id="ARBA00022552"/>
    </source>
</evidence>
<dbReference type="FunFam" id="3.30.110.20:FF:000002">
    <property type="entry name" value="Ribonuclease P protein subunit p20"/>
    <property type="match status" value="1"/>
</dbReference>
<dbReference type="InterPro" id="IPR014612">
    <property type="entry name" value="Pop7/Rpp20"/>
</dbReference>
<dbReference type="OrthoDB" id="416729at2759"/>
<dbReference type="GO" id="GO:0005655">
    <property type="term" value="C:nucleolar ribonuclease P complex"/>
    <property type="evidence" value="ECO:0007669"/>
    <property type="project" value="InterPro"/>
</dbReference>
<evidence type="ECO:0000256" key="7">
    <source>
        <dbReference type="ARBA" id="ARBA00023242"/>
    </source>
</evidence>
<dbReference type="PANTHER" id="PTHR15314">
    <property type="entry name" value="RIBONUCLEASE P PROTEIN SUBUNIT P20"/>
    <property type="match status" value="1"/>
</dbReference>
<reference evidence="13" key="1">
    <citation type="submission" date="2020-05" db="UniProtKB">
        <authorList>
            <consortium name="EnsemblMetazoa"/>
        </authorList>
    </citation>
    <scope>IDENTIFICATION</scope>
    <source>
        <strain evidence="13">Aabys</strain>
    </source>
</reference>
<feature type="region of interest" description="Disordered" evidence="12">
    <location>
        <begin position="1"/>
        <end position="29"/>
    </location>
</feature>
<evidence type="ECO:0000256" key="4">
    <source>
        <dbReference type="ARBA" id="ARBA00022490"/>
    </source>
</evidence>
<keyword evidence="6 11" id="KW-0819">tRNA processing</keyword>
<dbReference type="GO" id="GO:0006364">
    <property type="term" value="P:rRNA processing"/>
    <property type="evidence" value="ECO:0007669"/>
    <property type="project" value="UniProtKB-KW"/>
</dbReference>
<comment type="subunit">
    <text evidence="9">Component of nuclear RNase P and RNase MRP complexes. RNase P consists of a catalytic RNA moiety and 10 different protein chains; POP1, POP4, POP5, POP7, RPP14, RPP21, RPP25, RPP30, RPP38 and RPP40. Within the RNase P complex, POP1, POP7 and RPP25 form the 'finger' subcomplex, POP5, RPP14, RPP40 and homodimeric RPP30 form the 'palm' subcomplex, and RPP21, POP4 and RPP38 form the 'wrist' subcomplex. All subunits of the RNase P complex interact with the catalytic RNA. Several subunits of RNase P are also part of the RNase MRP complex. RNase MRP consists of a catalytic RNA moiety and about 8 protein subunits; POP1, POP7, RPP25, RPP30, RPP38, RPP40 and possibly also POP4 and POP5. Interacts with SMN1. POP7 forms a heterodimer with RPP25 that binds to the P3 stem loop of the catalytic RNA.</text>
</comment>
<name>A0A1I8M0T2_MUSDO</name>
<evidence type="ECO:0000256" key="1">
    <source>
        <dbReference type="ARBA" id="ARBA00004463"/>
    </source>
</evidence>
<dbReference type="GO" id="GO:0001682">
    <property type="term" value="P:tRNA 5'-leader removal"/>
    <property type="evidence" value="ECO:0007669"/>
    <property type="project" value="InterPro"/>
</dbReference>
<dbReference type="VEuPathDB" id="VectorBase:MDOA000098"/>
<dbReference type="PIRSF" id="PIRSF036572">
    <property type="entry name" value="RPP20"/>
    <property type="match status" value="1"/>
</dbReference>
<protein>
    <recommendedName>
        <fullName evidence="10 11">Ribonuclease P protein subunit p20</fullName>
        <shortName evidence="11">RNaseP protein p20</shortName>
    </recommendedName>
</protein>
<proteinExistence type="inferred from homology"/>
<evidence type="ECO:0000256" key="2">
    <source>
        <dbReference type="ARBA" id="ARBA00004604"/>
    </source>
</evidence>
<dbReference type="EnsemblMetazoa" id="MDOA000098-RA">
    <property type="protein sequence ID" value="MDOA000098-PA"/>
    <property type="gene ID" value="MDOA000098"/>
</dbReference>
<dbReference type="RefSeq" id="XP_005175252.1">
    <property type="nucleotide sequence ID" value="XM_005175195.3"/>
</dbReference>
<comment type="function">
    <text evidence="8 11">Component of ribonuclease P, a ribonucleoprotein complex that generates mature tRNA molecules by cleaving their 5'-ends. Also a component of the MRP ribonuclease complex, which cleaves pre-rRNA sequences.</text>
</comment>
<dbReference type="Gene3D" id="3.30.110.20">
    <property type="entry name" value="Alba-like domain"/>
    <property type="match status" value="1"/>
</dbReference>
<dbReference type="eggNOG" id="KOG3631">
    <property type="taxonomic scope" value="Eukaryota"/>
</dbReference>
<evidence type="ECO:0000313" key="13">
    <source>
        <dbReference type="EnsemblMetazoa" id="MDOA000098-PA"/>
    </source>
</evidence>
<evidence type="ECO:0000256" key="9">
    <source>
        <dbReference type="ARBA" id="ARBA00064615"/>
    </source>
</evidence>
<dbReference type="GO" id="GO:0003676">
    <property type="term" value="F:nucleic acid binding"/>
    <property type="evidence" value="ECO:0007669"/>
    <property type="project" value="InterPro"/>
</dbReference>
<keyword evidence="5 11" id="KW-0698">rRNA processing</keyword>
<reference evidence="15" key="2">
    <citation type="submission" date="2025-04" db="UniProtKB">
        <authorList>
            <consortium name="RefSeq"/>
        </authorList>
    </citation>
    <scope>IDENTIFICATION</scope>
    <source>
        <strain evidence="15">Aabys</strain>
    </source>
</reference>
<dbReference type="SUPFAM" id="SSF82704">
    <property type="entry name" value="AlbA-like"/>
    <property type="match status" value="1"/>
</dbReference>
<keyword evidence="7 11" id="KW-0539">Nucleus</keyword>
<evidence type="ECO:0000256" key="12">
    <source>
        <dbReference type="SAM" id="MobiDB-lite"/>
    </source>
</evidence>
<evidence type="ECO:0000256" key="8">
    <source>
        <dbReference type="ARBA" id="ARBA00053284"/>
    </source>
</evidence>
<evidence type="ECO:0000256" key="10">
    <source>
        <dbReference type="ARBA" id="ARBA00068472"/>
    </source>
</evidence>
<dbReference type="Pfam" id="PF12328">
    <property type="entry name" value="Rpp20"/>
    <property type="match status" value="1"/>
</dbReference>
<dbReference type="GO" id="GO:0000172">
    <property type="term" value="C:ribonuclease MRP complex"/>
    <property type="evidence" value="ECO:0007669"/>
    <property type="project" value="InterPro"/>
</dbReference>
<dbReference type="AlphaFoldDB" id="A0A1I8M0T2"/>
<dbReference type="VEuPathDB" id="VectorBase:MDOMA2_007703"/>
<keyword evidence="14" id="KW-1185">Reference proteome</keyword>
<sequence>MDKKFGASSKSFRQKKKNPPKPRKRQNDIYITTKSNFKAQQKYCKDLLDSGLKEVYLHCLGNAINRGLNLALSLVQNSNDTLTYAINTSTIHLIDEFHPLCDDDDVSIQKRNNSAVHIKIARNSTYDIGFAL</sequence>
<keyword evidence="4" id="KW-0963">Cytoplasm</keyword>
<evidence type="ECO:0000313" key="15">
    <source>
        <dbReference type="RefSeq" id="XP_005175252.1"/>
    </source>
</evidence>
<dbReference type="KEGG" id="mde:101901611"/>